<dbReference type="GO" id="GO:0045893">
    <property type="term" value="P:positive regulation of DNA-templated transcription"/>
    <property type="evidence" value="ECO:0007669"/>
    <property type="project" value="InterPro"/>
</dbReference>
<keyword evidence="5" id="KW-0812">Transmembrane</keyword>
<proteinExistence type="predicted"/>
<feature type="compositionally biased region" description="Low complexity" evidence="4">
    <location>
        <begin position="54"/>
        <end position="71"/>
    </location>
</feature>
<keyword evidence="5" id="KW-0472">Membrane</keyword>
<evidence type="ECO:0000256" key="5">
    <source>
        <dbReference type="SAM" id="Phobius"/>
    </source>
</evidence>
<dbReference type="PROSITE" id="PS50217">
    <property type="entry name" value="BZIP"/>
    <property type="match status" value="1"/>
</dbReference>
<dbReference type="Proteomes" id="UP000288805">
    <property type="component" value="Unassembled WGS sequence"/>
</dbReference>
<keyword evidence="5" id="KW-1133">Transmembrane helix</keyword>
<dbReference type="GO" id="GO:0003677">
    <property type="term" value="F:DNA binding"/>
    <property type="evidence" value="ECO:0007669"/>
    <property type="project" value="UniProtKB-KW"/>
</dbReference>
<feature type="region of interest" description="Disordered" evidence="4">
    <location>
        <begin position="131"/>
        <end position="160"/>
    </location>
</feature>
<feature type="region of interest" description="Disordered" evidence="4">
    <location>
        <begin position="215"/>
        <end position="251"/>
    </location>
</feature>
<keyword evidence="3" id="KW-0539">Nucleus</keyword>
<evidence type="ECO:0000313" key="7">
    <source>
        <dbReference type="EMBL" id="RVX03253.1"/>
    </source>
</evidence>
<feature type="region of interest" description="Disordered" evidence="4">
    <location>
        <begin position="48"/>
        <end position="87"/>
    </location>
</feature>
<gene>
    <name evidence="7" type="primary">FD_3</name>
    <name evidence="7" type="ORF">CK203_019974</name>
</gene>
<dbReference type="InterPro" id="IPR046347">
    <property type="entry name" value="bZIP_sf"/>
</dbReference>
<dbReference type="EMBL" id="QGNW01000066">
    <property type="protein sequence ID" value="RVX03253.1"/>
    <property type="molecule type" value="Genomic_DNA"/>
</dbReference>
<feature type="domain" description="BZIP" evidence="6">
    <location>
        <begin position="230"/>
        <end position="274"/>
    </location>
</feature>
<accession>A0A438J2R5</accession>
<evidence type="ECO:0000256" key="1">
    <source>
        <dbReference type="ARBA" id="ARBA00004123"/>
    </source>
</evidence>
<comment type="caution">
    <text evidence="7">The sequence shown here is derived from an EMBL/GenBank/DDBJ whole genome shotgun (WGS) entry which is preliminary data.</text>
</comment>
<dbReference type="Pfam" id="PF00170">
    <property type="entry name" value="bZIP_1"/>
    <property type="match status" value="1"/>
</dbReference>
<sequence length="301" mass="33169">MHSTKPEGTQTFLSIPVFLFSSLICSFTLPSLSLSLSMFTMWSSLVDDDDNGSSKRVSCSPSTSSTCSSHPPFSPSSPIPDSSPKKTMDEVWKDLSLSSLHHHSISTVNNATTNTHHAFRSTLLQDFLARPSNMDPLRTGTSTADPSSAGAATPFASPLPPPPTLLSLNSLPDFHCIDDTDPMKPHSHLHNNATAATPYLYPPFNVLAAASPEYPSFRKKRPRGSDDNSGDRRHKRLIKNRESAARSRARKQAYTNELELEVAHLIEENARLKRLQQKFCPEASAQLPKKHTLYRTSTAPF</sequence>
<dbReference type="PANTHER" id="PTHR22952">
    <property type="entry name" value="CAMP-RESPONSE ELEMENT BINDING PROTEIN-RELATED"/>
    <property type="match status" value="1"/>
</dbReference>
<feature type="transmembrane region" description="Helical" evidence="5">
    <location>
        <begin position="12"/>
        <end position="34"/>
    </location>
</feature>
<dbReference type="InterPro" id="IPR004827">
    <property type="entry name" value="bZIP"/>
</dbReference>
<evidence type="ECO:0000256" key="2">
    <source>
        <dbReference type="ARBA" id="ARBA00023125"/>
    </source>
</evidence>
<dbReference type="OrthoDB" id="644067at2759"/>
<dbReference type="GO" id="GO:0005634">
    <property type="term" value="C:nucleus"/>
    <property type="evidence" value="ECO:0007669"/>
    <property type="project" value="UniProtKB-SubCell"/>
</dbReference>
<dbReference type="SMART" id="SM00338">
    <property type="entry name" value="BRLZ"/>
    <property type="match status" value="1"/>
</dbReference>
<reference evidence="7 8" key="1">
    <citation type="journal article" date="2018" name="PLoS Genet.">
        <title>Population sequencing reveals clonal diversity and ancestral inbreeding in the grapevine cultivar Chardonnay.</title>
        <authorList>
            <person name="Roach M.J."/>
            <person name="Johnson D.L."/>
            <person name="Bohlmann J."/>
            <person name="van Vuuren H.J."/>
            <person name="Jones S.J."/>
            <person name="Pretorius I.S."/>
            <person name="Schmidt S.A."/>
            <person name="Borneman A.R."/>
        </authorList>
    </citation>
    <scope>NUCLEOTIDE SEQUENCE [LARGE SCALE GENOMIC DNA]</scope>
    <source>
        <strain evidence="8">cv. Chardonnay</strain>
        <tissue evidence="7">Leaf</tissue>
    </source>
</reference>
<evidence type="ECO:0000259" key="6">
    <source>
        <dbReference type="PROSITE" id="PS50217"/>
    </source>
</evidence>
<dbReference type="SUPFAM" id="SSF57959">
    <property type="entry name" value="Leucine zipper domain"/>
    <property type="match status" value="1"/>
</dbReference>
<dbReference type="PROSITE" id="PS00036">
    <property type="entry name" value="BZIP_BASIC"/>
    <property type="match status" value="1"/>
</dbReference>
<protein>
    <submittedName>
        <fullName evidence="7">Protein FD</fullName>
    </submittedName>
</protein>
<comment type="subcellular location">
    <subcellularLocation>
        <location evidence="1">Nucleus</location>
    </subcellularLocation>
</comment>
<evidence type="ECO:0000313" key="8">
    <source>
        <dbReference type="Proteomes" id="UP000288805"/>
    </source>
</evidence>
<dbReference type="AlphaFoldDB" id="A0A438J2R5"/>
<name>A0A438J2R5_VITVI</name>
<dbReference type="PANTHER" id="PTHR22952:SF433">
    <property type="entry name" value="PROTEIN FD"/>
    <property type="match status" value="1"/>
</dbReference>
<dbReference type="Gene3D" id="1.20.5.170">
    <property type="match status" value="1"/>
</dbReference>
<dbReference type="FunFam" id="1.20.5.170:FF:000036">
    <property type="entry name" value="ABSCISIC ACID-INSENSITIVE 5-like protein 2"/>
    <property type="match status" value="1"/>
</dbReference>
<keyword evidence="2" id="KW-0238">DNA-binding</keyword>
<evidence type="ECO:0000256" key="3">
    <source>
        <dbReference type="ARBA" id="ARBA00023242"/>
    </source>
</evidence>
<dbReference type="InterPro" id="IPR043452">
    <property type="entry name" value="BZIP46-like"/>
</dbReference>
<organism evidence="7 8">
    <name type="scientific">Vitis vinifera</name>
    <name type="common">Grape</name>
    <dbReference type="NCBI Taxonomy" id="29760"/>
    <lineage>
        <taxon>Eukaryota</taxon>
        <taxon>Viridiplantae</taxon>
        <taxon>Streptophyta</taxon>
        <taxon>Embryophyta</taxon>
        <taxon>Tracheophyta</taxon>
        <taxon>Spermatophyta</taxon>
        <taxon>Magnoliopsida</taxon>
        <taxon>eudicotyledons</taxon>
        <taxon>Gunneridae</taxon>
        <taxon>Pentapetalae</taxon>
        <taxon>rosids</taxon>
        <taxon>Vitales</taxon>
        <taxon>Vitaceae</taxon>
        <taxon>Viteae</taxon>
        <taxon>Vitis</taxon>
    </lineage>
</organism>
<dbReference type="CDD" id="cd14707">
    <property type="entry name" value="bZIP_plant_BZIP46"/>
    <property type="match status" value="1"/>
</dbReference>
<evidence type="ECO:0000256" key="4">
    <source>
        <dbReference type="SAM" id="MobiDB-lite"/>
    </source>
</evidence>
<dbReference type="GO" id="GO:0003700">
    <property type="term" value="F:DNA-binding transcription factor activity"/>
    <property type="evidence" value="ECO:0007669"/>
    <property type="project" value="InterPro"/>
</dbReference>